<sequence length="248" mass="28579">MTHGTFSNRKICDGIASYLAEKGFTCWIMEWRNHGKSSKTKQKFNFETIAKFDLKSTFDFLFEIQNIKNIDCLTHSGGGIILTMCLINNPNYNEKINSITFFGVQAFGAGEKLSNRIKILASKYVTALLGKVPSKTAGSTEHNESYHTMKQWFDWNLKKNFIGEHGFDYLKEMNQIKIPILSICAKGDRFIAPKEGCEQFLNAFENEKNILLFYSKENGNLENYNHSRILKSKNSRKEIWPIVEDWIS</sequence>
<dbReference type="PANTHER" id="PTHR11005">
    <property type="entry name" value="LYSOSOMAL ACID LIPASE-RELATED"/>
    <property type="match status" value="1"/>
</dbReference>
<organism evidence="2 3">
    <name type="scientific">Psychroserpens luteus</name>
    <dbReference type="NCBI Taxonomy" id="1434066"/>
    <lineage>
        <taxon>Bacteria</taxon>
        <taxon>Pseudomonadati</taxon>
        <taxon>Bacteroidota</taxon>
        <taxon>Flavobacteriia</taxon>
        <taxon>Flavobacteriales</taxon>
        <taxon>Flavobacteriaceae</taxon>
        <taxon>Psychroserpens</taxon>
    </lineage>
</organism>
<evidence type="ECO:0000313" key="2">
    <source>
        <dbReference type="EMBL" id="MFD2916324.1"/>
    </source>
</evidence>
<dbReference type="RefSeq" id="WP_206694485.1">
    <property type="nucleotide sequence ID" value="NZ_JADILU010000004.1"/>
</dbReference>
<accession>A0ABW5ZTG9</accession>
<evidence type="ECO:0000313" key="3">
    <source>
        <dbReference type="Proteomes" id="UP001597548"/>
    </source>
</evidence>
<dbReference type="InterPro" id="IPR029058">
    <property type="entry name" value="AB_hydrolase_fold"/>
</dbReference>
<reference evidence="3" key="1">
    <citation type="journal article" date="2019" name="Int. J. Syst. Evol. Microbiol.">
        <title>The Global Catalogue of Microorganisms (GCM) 10K type strain sequencing project: providing services to taxonomists for standard genome sequencing and annotation.</title>
        <authorList>
            <consortium name="The Broad Institute Genomics Platform"/>
            <consortium name="The Broad Institute Genome Sequencing Center for Infectious Disease"/>
            <person name="Wu L."/>
            <person name="Ma J."/>
        </authorList>
    </citation>
    <scope>NUCLEOTIDE SEQUENCE [LARGE SCALE GENOMIC DNA]</scope>
    <source>
        <strain evidence="3">KCTC 32514</strain>
    </source>
</reference>
<dbReference type="GO" id="GO:0016787">
    <property type="term" value="F:hydrolase activity"/>
    <property type="evidence" value="ECO:0007669"/>
    <property type="project" value="UniProtKB-KW"/>
</dbReference>
<keyword evidence="2" id="KW-0378">Hydrolase</keyword>
<evidence type="ECO:0000259" key="1">
    <source>
        <dbReference type="Pfam" id="PF12146"/>
    </source>
</evidence>
<dbReference type="InterPro" id="IPR022742">
    <property type="entry name" value="Hydrolase_4"/>
</dbReference>
<dbReference type="SUPFAM" id="SSF53474">
    <property type="entry name" value="alpha/beta-Hydrolases"/>
    <property type="match status" value="1"/>
</dbReference>
<dbReference type="Proteomes" id="UP001597548">
    <property type="component" value="Unassembled WGS sequence"/>
</dbReference>
<proteinExistence type="predicted"/>
<feature type="domain" description="Serine aminopeptidase S33" evidence="1">
    <location>
        <begin position="2"/>
        <end position="208"/>
    </location>
</feature>
<dbReference type="Pfam" id="PF12146">
    <property type="entry name" value="Hydrolase_4"/>
    <property type="match status" value="1"/>
</dbReference>
<comment type="caution">
    <text evidence="2">The sequence shown here is derived from an EMBL/GenBank/DDBJ whole genome shotgun (WGS) entry which is preliminary data.</text>
</comment>
<protein>
    <submittedName>
        <fullName evidence="2">Alpha/beta fold hydrolase</fullName>
    </submittedName>
</protein>
<gene>
    <name evidence="2" type="ORF">ACFS29_11780</name>
</gene>
<name>A0ABW5ZTG9_9FLAO</name>
<dbReference type="Gene3D" id="3.40.50.1820">
    <property type="entry name" value="alpha/beta hydrolase"/>
    <property type="match status" value="1"/>
</dbReference>
<keyword evidence="3" id="KW-1185">Reference proteome</keyword>
<dbReference type="EMBL" id="JBHUOS010000009">
    <property type="protein sequence ID" value="MFD2916324.1"/>
    <property type="molecule type" value="Genomic_DNA"/>
</dbReference>